<dbReference type="PANTHER" id="PTHR30477">
    <property type="entry name" value="ABC-TRANSPORTER METAL-BINDING PROTEIN"/>
    <property type="match status" value="1"/>
</dbReference>
<feature type="transmembrane region" description="Helical" evidence="7">
    <location>
        <begin position="59"/>
        <end position="89"/>
    </location>
</feature>
<keyword evidence="3 6" id="KW-0812">Transmembrane</keyword>
<dbReference type="PANTHER" id="PTHR30477:SF13">
    <property type="entry name" value="IRON TRANSPORT SYSTEM MEMBRANE PROTEIN HI_0360-RELATED"/>
    <property type="match status" value="1"/>
</dbReference>
<evidence type="ECO:0000256" key="6">
    <source>
        <dbReference type="RuleBase" id="RU003943"/>
    </source>
</evidence>
<organism evidence="8 9">
    <name type="scientific">Magnetospirillum molischianum DSM 120</name>
    <dbReference type="NCBI Taxonomy" id="1150626"/>
    <lineage>
        <taxon>Bacteria</taxon>
        <taxon>Pseudomonadati</taxon>
        <taxon>Pseudomonadota</taxon>
        <taxon>Alphaproteobacteria</taxon>
        <taxon>Rhodospirillales</taxon>
        <taxon>Rhodospirillaceae</taxon>
        <taxon>Magnetospirillum</taxon>
    </lineage>
</organism>
<protein>
    <submittedName>
        <fullName evidence="8">Putative ABC transporter (Permease protein)</fullName>
    </submittedName>
</protein>
<dbReference type="Pfam" id="PF00950">
    <property type="entry name" value="ABC-3"/>
    <property type="match status" value="1"/>
</dbReference>
<keyword evidence="4 7" id="KW-1133">Transmembrane helix</keyword>
<evidence type="ECO:0000256" key="3">
    <source>
        <dbReference type="ARBA" id="ARBA00022692"/>
    </source>
</evidence>
<keyword evidence="6" id="KW-0813">Transport</keyword>
<dbReference type="GO" id="GO:0043190">
    <property type="term" value="C:ATP-binding cassette (ABC) transporter complex"/>
    <property type="evidence" value="ECO:0007669"/>
    <property type="project" value="InterPro"/>
</dbReference>
<name>H8FMK3_MAGML</name>
<feature type="transmembrane region" description="Helical" evidence="7">
    <location>
        <begin position="171"/>
        <end position="192"/>
    </location>
</feature>
<dbReference type="SUPFAM" id="SSF81345">
    <property type="entry name" value="ABC transporter involved in vitamin B12 uptake, BtuC"/>
    <property type="match status" value="1"/>
</dbReference>
<evidence type="ECO:0000256" key="1">
    <source>
        <dbReference type="ARBA" id="ARBA00004141"/>
    </source>
</evidence>
<dbReference type="Gene3D" id="1.10.3470.10">
    <property type="entry name" value="ABC transporter involved in vitamin B12 uptake, BtuC"/>
    <property type="match status" value="1"/>
</dbReference>
<dbReference type="EMBL" id="CAHP01000001">
    <property type="protein sequence ID" value="CCG39591.1"/>
    <property type="molecule type" value="Genomic_DNA"/>
</dbReference>
<evidence type="ECO:0000256" key="4">
    <source>
        <dbReference type="ARBA" id="ARBA00022989"/>
    </source>
</evidence>
<evidence type="ECO:0000256" key="5">
    <source>
        <dbReference type="ARBA" id="ARBA00023136"/>
    </source>
</evidence>
<feature type="transmembrane region" description="Helical" evidence="7">
    <location>
        <begin position="224"/>
        <end position="247"/>
    </location>
</feature>
<feature type="transmembrane region" description="Helical" evidence="7">
    <location>
        <begin position="198"/>
        <end position="217"/>
    </location>
</feature>
<dbReference type="OrthoDB" id="9804300at2"/>
<dbReference type="AlphaFoldDB" id="H8FMK3"/>
<dbReference type="RefSeq" id="WP_002725167.1">
    <property type="nucleotide sequence ID" value="NZ_CAHP01000001.1"/>
</dbReference>
<dbReference type="STRING" id="1150626.PHAMO_10016"/>
<comment type="subcellular location">
    <subcellularLocation>
        <location evidence="6">Cell membrane</location>
        <topology evidence="6">Multi-pass membrane protein</topology>
    </subcellularLocation>
    <subcellularLocation>
        <location evidence="1">Membrane</location>
        <topology evidence="1">Multi-pass membrane protein</topology>
    </subcellularLocation>
</comment>
<feature type="transmembrane region" description="Helical" evidence="7">
    <location>
        <begin position="253"/>
        <end position="272"/>
    </location>
</feature>
<evidence type="ECO:0000256" key="2">
    <source>
        <dbReference type="ARBA" id="ARBA00008034"/>
    </source>
</evidence>
<sequence>MAYDLLIAPFADFAFMRRALVACLALSLGCAPVGMFLLLRRMSLLGDALSHSVLPGAAIGFLLGGLSLPAMGLGGFVAGLTVALLSGLATRFTALREDANFAAFYLISLALGVMIVSAHGSNVDLMHVLFGSVLAVDDLSLLLVAAIASITLGGFALLFRPLVAECFDPGFLRAAGGAGAWVHLAFLVLVVLNLVAGFQALGTLMAVGLMMLPAAAARMWARRLWALVAVAALIAFGAGYVGLVLSFRFDLPSGPAIVLVAGVVYLLSLLLGRVGGVLPRLIRPSHFEA</sequence>
<evidence type="ECO:0000313" key="9">
    <source>
        <dbReference type="Proteomes" id="UP000004169"/>
    </source>
</evidence>
<dbReference type="eggNOG" id="COG1108">
    <property type="taxonomic scope" value="Bacteria"/>
</dbReference>
<accession>H8FMK3</accession>
<feature type="transmembrane region" description="Helical" evidence="7">
    <location>
        <begin position="101"/>
        <end position="119"/>
    </location>
</feature>
<comment type="similarity">
    <text evidence="2 6">Belongs to the ABC-3 integral membrane protein family.</text>
</comment>
<proteinExistence type="inferred from homology"/>
<dbReference type="InterPro" id="IPR001626">
    <property type="entry name" value="ABC_TroCD"/>
</dbReference>
<keyword evidence="5 7" id="KW-0472">Membrane</keyword>
<dbReference type="InterPro" id="IPR037294">
    <property type="entry name" value="ABC_BtuC-like"/>
</dbReference>
<feature type="transmembrane region" description="Helical" evidence="7">
    <location>
        <begin position="139"/>
        <end position="159"/>
    </location>
</feature>
<gene>
    <name evidence="8" type="ORF">PHAMO_10016</name>
</gene>
<keyword evidence="9" id="KW-1185">Reference proteome</keyword>
<feature type="transmembrane region" description="Helical" evidence="7">
    <location>
        <begin position="20"/>
        <end position="39"/>
    </location>
</feature>
<reference evidence="8 9" key="1">
    <citation type="journal article" date="2012" name="J. Bacteriol.">
        <title>Draft Genome Sequence of the Purple Photosynthetic Bacterium Phaeospirillum molischianum DSM120, a Particularly Versatile Bacterium.</title>
        <authorList>
            <person name="Duquesne K."/>
            <person name="Prima V."/>
            <person name="Ji B."/>
            <person name="Rouy Z."/>
            <person name="Medigue C."/>
            <person name="Talla E."/>
            <person name="Sturgis J.N."/>
        </authorList>
    </citation>
    <scope>NUCLEOTIDE SEQUENCE [LARGE SCALE GENOMIC DNA]</scope>
    <source>
        <strain evidence="9">DSM120</strain>
    </source>
</reference>
<dbReference type="GO" id="GO:0010043">
    <property type="term" value="P:response to zinc ion"/>
    <property type="evidence" value="ECO:0007669"/>
    <property type="project" value="TreeGrafter"/>
</dbReference>
<dbReference type="Proteomes" id="UP000004169">
    <property type="component" value="Unassembled WGS sequence"/>
</dbReference>
<evidence type="ECO:0000256" key="7">
    <source>
        <dbReference type="SAM" id="Phobius"/>
    </source>
</evidence>
<comment type="caution">
    <text evidence="8">The sequence shown here is derived from an EMBL/GenBank/DDBJ whole genome shotgun (WGS) entry which is preliminary data.</text>
</comment>
<dbReference type="GO" id="GO:0055085">
    <property type="term" value="P:transmembrane transport"/>
    <property type="evidence" value="ECO:0007669"/>
    <property type="project" value="InterPro"/>
</dbReference>
<evidence type="ECO:0000313" key="8">
    <source>
        <dbReference type="EMBL" id="CCG39591.1"/>
    </source>
</evidence>